<accession>A0A4Z2J604</accession>
<protein>
    <submittedName>
        <fullName evidence="1">Uncharacterized protein</fullName>
    </submittedName>
</protein>
<gene>
    <name evidence="1" type="ORF">EYF80_004373</name>
</gene>
<organism evidence="1 2">
    <name type="scientific">Liparis tanakae</name>
    <name type="common">Tanaka's snailfish</name>
    <dbReference type="NCBI Taxonomy" id="230148"/>
    <lineage>
        <taxon>Eukaryota</taxon>
        <taxon>Metazoa</taxon>
        <taxon>Chordata</taxon>
        <taxon>Craniata</taxon>
        <taxon>Vertebrata</taxon>
        <taxon>Euteleostomi</taxon>
        <taxon>Actinopterygii</taxon>
        <taxon>Neopterygii</taxon>
        <taxon>Teleostei</taxon>
        <taxon>Neoteleostei</taxon>
        <taxon>Acanthomorphata</taxon>
        <taxon>Eupercaria</taxon>
        <taxon>Perciformes</taxon>
        <taxon>Cottioidei</taxon>
        <taxon>Cottales</taxon>
        <taxon>Liparidae</taxon>
        <taxon>Liparis</taxon>
    </lineage>
</organism>
<comment type="caution">
    <text evidence="1">The sequence shown here is derived from an EMBL/GenBank/DDBJ whole genome shotgun (WGS) entry which is preliminary data.</text>
</comment>
<sequence length="66" mass="7189">MVSSGWLCCENSLVNKTHERAETAAMIICHILETSTVPTAPPSPKMDTVALLFLPPWLARLTAAPR</sequence>
<dbReference type="Proteomes" id="UP000314294">
    <property type="component" value="Unassembled WGS sequence"/>
</dbReference>
<dbReference type="EMBL" id="SRLO01000021">
    <property type="protein sequence ID" value="TNN85351.1"/>
    <property type="molecule type" value="Genomic_DNA"/>
</dbReference>
<name>A0A4Z2J604_9TELE</name>
<dbReference type="AlphaFoldDB" id="A0A4Z2J604"/>
<reference evidence="1 2" key="1">
    <citation type="submission" date="2019-03" db="EMBL/GenBank/DDBJ databases">
        <title>First draft genome of Liparis tanakae, snailfish: a comprehensive survey of snailfish specific genes.</title>
        <authorList>
            <person name="Kim W."/>
            <person name="Song I."/>
            <person name="Jeong J.-H."/>
            <person name="Kim D."/>
            <person name="Kim S."/>
            <person name="Ryu S."/>
            <person name="Song J.Y."/>
            <person name="Lee S.K."/>
        </authorList>
    </citation>
    <scope>NUCLEOTIDE SEQUENCE [LARGE SCALE GENOMIC DNA]</scope>
    <source>
        <tissue evidence="1">Muscle</tissue>
    </source>
</reference>
<evidence type="ECO:0000313" key="1">
    <source>
        <dbReference type="EMBL" id="TNN85351.1"/>
    </source>
</evidence>
<proteinExistence type="predicted"/>
<evidence type="ECO:0000313" key="2">
    <source>
        <dbReference type="Proteomes" id="UP000314294"/>
    </source>
</evidence>
<keyword evidence="2" id="KW-1185">Reference proteome</keyword>